<sequence>MSELFSAEWMNELKDGWNGNPDVKDKLAEIGFNSVITCGFKEDDKPCGVFVVENGECVSAGDYNGETPDWDMRASRKDWMKWVTKGIGVMGSDMLGMGKAYASGALKFKVGDYGAMIKNPKMAGPFVKSFSLMKAIDTDK</sequence>
<dbReference type="AlphaFoldDB" id="A0A7V2T0J7"/>
<dbReference type="SUPFAM" id="SSF55718">
    <property type="entry name" value="SCP-like"/>
    <property type="match status" value="1"/>
</dbReference>
<organism evidence="1">
    <name type="scientific">Leucothrix mucor</name>
    <dbReference type="NCBI Taxonomy" id="45248"/>
    <lineage>
        <taxon>Bacteria</taxon>
        <taxon>Pseudomonadati</taxon>
        <taxon>Pseudomonadota</taxon>
        <taxon>Gammaproteobacteria</taxon>
        <taxon>Thiotrichales</taxon>
        <taxon>Thiotrichaceae</taxon>
        <taxon>Leucothrix</taxon>
    </lineage>
</organism>
<name>A0A7V2T0J7_LEUMU</name>
<reference evidence="1" key="1">
    <citation type="journal article" date="2020" name="mSystems">
        <title>Genome- and Community-Level Interaction Insights into Carbon Utilization and Element Cycling Functions of Hydrothermarchaeota in Hydrothermal Sediment.</title>
        <authorList>
            <person name="Zhou Z."/>
            <person name="Liu Y."/>
            <person name="Xu W."/>
            <person name="Pan J."/>
            <person name="Luo Z.H."/>
            <person name="Li M."/>
        </authorList>
    </citation>
    <scope>NUCLEOTIDE SEQUENCE [LARGE SCALE GENOMIC DNA]</scope>
    <source>
        <strain evidence="1">HyVt-493</strain>
    </source>
</reference>
<dbReference type="Proteomes" id="UP000885750">
    <property type="component" value="Unassembled WGS sequence"/>
</dbReference>
<gene>
    <name evidence="1" type="ORF">ENJ51_06190</name>
</gene>
<comment type="caution">
    <text evidence="1">The sequence shown here is derived from an EMBL/GenBank/DDBJ whole genome shotgun (WGS) entry which is preliminary data.</text>
</comment>
<dbReference type="InterPro" id="IPR036527">
    <property type="entry name" value="SCP2_sterol-bd_dom_sf"/>
</dbReference>
<accession>A0A7V2T0J7</accession>
<protein>
    <submittedName>
        <fullName evidence="1">SCP-2 sterol transfer family protein</fullName>
    </submittedName>
</protein>
<dbReference type="EMBL" id="DRMS01000234">
    <property type="protein sequence ID" value="HFC92387.1"/>
    <property type="molecule type" value="Genomic_DNA"/>
</dbReference>
<dbReference type="Gene3D" id="3.30.1050.10">
    <property type="entry name" value="SCP2 sterol-binding domain"/>
    <property type="match status" value="1"/>
</dbReference>
<evidence type="ECO:0000313" key="1">
    <source>
        <dbReference type="EMBL" id="HFC92387.1"/>
    </source>
</evidence>
<proteinExistence type="predicted"/>